<evidence type="ECO:0000256" key="4">
    <source>
        <dbReference type="ARBA" id="ARBA00023159"/>
    </source>
</evidence>
<dbReference type="InterPro" id="IPR009057">
    <property type="entry name" value="Homeodomain-like_sf"/>
</dbReference>
<dbReference type="PROSITE" id="PS00041">
    <property type="entry name" value="HTH_ARAC_FAMILY_1"/>
    <property type="match status" value="1"/>
</dbReference>
<dbReference type="PRINTS" id="PR00032">
    <property type="entry name" value="HTHARAC"/>
</dbReference>
<dbReference type="STRING" id="1001585.MDS_4210"/>
<dbReference type="GO" id="GO:0009893">
    <property type="term" value="P:positive regulation of metabolic process"/>
    <property type="evidence" value="ECO:0007669"/>
    <property type="project" value="UniProtKB-ARBA"/>
</dbReference>
<evidence type="ECO:0000259" key="7">
    <source>
        <dbReference type="PROSITE" id="PS01124"/>
    </source>
</evidence>
<organism evidence="8 9">
    <name type="scientific">Ectopseudomonas mendocina</name>
    <name type="common">Pseudomonas mendocina</name>
    <dbReference type="NCBI Taxonomy" id="300"/>
    <lineage>
        <taxon>Bacteria</taxon>
        <taxon>Pseudomonadati</taxon>
        <taxon>Pseudomonadota</taxon>
        <taxon>Gammaproteobacteria</taxon>
        <taxon>Pseudomonadales</taxon>
        <taxon>Pseudomonadaceae</taxon>
        <taxon>Ectopseudomonas</taxon>
    </lineage>
</organism>
<dbReference type="Proteomes" id="UP000238327">
    <property type="component" value="Chromosome"/>
</dbReference>
<gene>
    <name evidence="8" type="ORF">C7A17_14630</name>
</gene>
<dbReference type="InterPro" id="IPR020449">
    <property type="entry name" value="Tscrpt_reg_AraC-type_HTH"/>
</dbReference>
<dbReference type="GO" id="GO:0003700">
    <property type="term" value="F:DNA-binding transcription factor activity"/>
    <property type="evidence" value="ECO:0007669"/>
    <property type="project" value="InterPro"/>
</dbReference>
<keyword evidence="3" id="KW-0238">DNA-binding</keyword>
<dbReference type="Gene3D" id="1.10.10.60">
    <property type="entry name" value="Homeodomain-like"/>
    <property type="match status" value="1"/>
</dbReference>
<name>A0A2R3QQ81_ECTME</name>
<dbReference type="OrthoDB" id="2547276at2"/>
<evidence type="ECO:0000313" key="8">
    <source>
        <dbReference type="EMBL" id="AVO53946.1"/>
    </source>
</evidence>
<dbReference type="PANTHER" id="PTHR46796">
    <property type="entry name" value="HTH-TYPE TRANSCRIPTIONAL ACTIVATOR RHAS-RELATED"/>
    <property type="match status" value="1"/>
</dbReference>
<dbReference type="InterPro" id="IPR018062">
    <property type="entry name" value="HTH_AraC-typ_CS"/>
</dbReference>
<evidence type="ECO:0000256" key="1">
    <source>
        <dbReference type="ARBA" id="ARBA00004496"/>
    </source>
</evidence>
<keyword evidence="4" id="KW-0010">Activator</keyword>
<dbReference type="Pfam" id="PF12833">
    <property type="entry name" value="HTH_18"/>
    <property type="match status" value="1"/>
</dbReference>
<dbReference type="EMBL" id="CP027657">
    <property type="protein sequence ID" value="AVO53946.1"/>
    <property type="molecule type" value="Genomic_DNA"/>
</dbReference>
<dbReference type="GO" id="GO:0005737">
    <property type="term" value="C:cytoplasm"/>
    <property type="evidence" value="ECO:0007669"/>
    <property type="project" value="UniProtKB-SubCell"/>
</dbReference>
<accession>A0A2R3QQ81</accession>
<dbReference type="NCBIfam" id="NF007243">
    <property type="entry name" value="PRK09685.1"/>
    <property type="match status" value="1"/>
</dbReference>
<dbReference type="InterPro" id="IPR050204">
    <property type="entry name" value="AraC_XylS_family_regulators"/>
</dbReference>
<proteinExistence type="predicted"/>
<keyword evidence="2" id="KW-0805">Transcription regulation</keyword>
<dbReference type="Pfam" id="PF14525">
    <property type="entry name" value="AraC_binding_2"/>
    <property type="match status" value="1"/>
</dbReference>
<evidence type="ECO:0000256" key="3">
    <source>
        <dbReference type="ARBA" id="ARBA00023125"/>
    </source>
</evidence>
<sequence>MSVHTSRDFERWNHSVHSVCGRFETRPAWHDSAFVGEIERIDLGGLEIADISTNALAINRQRGNSARADDRYYFLVMQREGVMAIDQGDREFVLNPGDMALLDSAQAFEMKPQGLIRQLSVHLCRDMVDPLLPLAARRFGKLEKESPTGHLLQGILQQIANGELSSATQNHYGPALQSALIALLPPAFHDEQLFEPGRPLRRLAEKIISESLPNAPTPTELAAKLNVSVRKLYRQFEIDGDSICRYIQRQRLERSARELADTGSQALPITTIAYKWGFTDSAHFSRVFKHCYGVSPRAYRADALNRQLASQAHLHG</sequence>
<dbReference type="InterPro" id="IPR035418">
    <property type="entry name" value="AraC-bd_2"/>
</dbReference>
<comment type="subcellular location">
    <subcellularLocation>
        <location evidence="1">Cytoplasm</location>
    </subcellularLocation>
</comment>
<evidence type="ECO:0000313" key="9">
    <source>
        <dbReference type="Proteomes" id="UP000238327"/>
    </source>
</evidence>
<dbReference type="GO" id="GO:0043565">
    <property type="term" value="F:sequence-specific DNA binding"/>
    <property type="evidence" value="ECO:0007669"/>
    <property type="project" value="InterPro"/>
</dbReference>
<comment type="function">
    <text evidence="6">Regulatory protein of the TOL plasmid xyl operons. XylS activates the xylXYZLTEGFJQKIH operon required for the degradation of toluene, m-xylene and p-xylene.</text>
</comment>
<dbReference type="PROSITE" id="PS01124">
    <property type="entry name" value="HTH_ARAC_FAMILY_2"/>
    <property type="match status" value="1"/>
</dbReference>
<evidence type="ECO:0000256" key="6">
    <source>
        <dbReference type="ARBA" id="ARBA00037345"/>
    </source>
</evidence>
<evidence type="ECO:0000256" key="2">
    <source>
        <dbReference type="ARBA" id="ARBA00023015"/>
    </source>
</evidence>
<reference evidence="8 9" key="1">
    <citation type="submission" date="2018-03" db="EMBL/GenBank/DDBJ databases">
        <title>Complete genome sequence and methylome analysis of Pseudomonas mendocina NEB 698.</title>
        <authorList>
            <person name="Morgan R.D."/>
        </authorList>
    </citation>
    <scope>NUCLEOTIDE SEQUENCE [LARGE SCALE GENOMIC DNA]</scope>
    <source>
        <strain evidence="8 9">NEB698</strain>
    </source>
</reference>
<dbReference type="SMART" id="SM00342">
    <property type="entry name" value="HTH_ARAC"/>
    <property type="match status" value="1"/>
</dbReference>
<dbReference type="RefSeq" id="WP_106738695.1">
    <property type="nucleotide sequence ID" value="NZ_CP027657.1"/>
</dbReference>
<protein>
    <submittedName>
        <fullName evidence="8">Transcriptional regulator FeaR</fullName>
    </submittedName>
</protein>
<dbReference type="AlphaFoldDB" id="A0A2R3QQ81"/>
<feature type="domain" description="HTH araC/xylS-type" evidence="7">
    <location>
        <begin position="202"/>
        <end position="302"/>
    </location>
</feature>
<keyword evidence="5" id="KW-0804">Transcription</keyword>
<dbReference type="SUPFAM" id="SSF46689">
    <property type="entry name" value="Homeodomain-like"/>
    <property type="match status" value="1"/>
</dbReference>
<evidence type="ECO:0000256" key="5">
    <source>
        <dbReference type="ARBA" id="ARBA00023163"/>
    </source>
</evidence>
<dbReference type="InterPro" id="IPR018060">
    <property type="entry name" value="HTH_AraC"/>
</dbReference>
<dbReference type="PANTHER" id="PTHR46796:SF6">
    <property type="entry name" value="ARAC SUBFAMILY"/>
    <property type="match status" value="1"/>
</dbReference>